<dbReference type="Pfam" id="PF19268">
    <property type="entry name" value="CIS_TMP"/>
    <property type="match status" value="1"/>
</dbReference>
<accession>A0A4R4K8K4</accession>
<dbReference type="InterPro" id="IPR045538">
    <property type="entry name" value="CIS_TMP"/>
</dbReference>
<name>A0A4R4K8K4_9GAMM</name>
<organism evidence="1 2">
    <name type="scientific">Photorhabdus khanii subsp. guanajuatensis</name>
    <dbReference type="NCBI Taxonomy" id="2100166"/>
    <lineage>
        <taxon>Bacteria</taxon>
        <taxon>Pseudomonadati</taxon>
        <taxon>Pseudomonadota</taxon>
        <taxon>Gammaproteobacteria</taxon>
        <taxon>Enterobacterales</taxon>
        <taxon>Morganellaceae</taxon>
        <taxon>Photorhabdus</taxon>
    </lineage>
</organism>
<gene>
    <name evidence="1" type="ORF">C5467_02025</name>
</gene>
<evidence type="ECO:0000313" key="2">
    <source>
        <dbReference type="Proteomes" id="UP000295598"/>
    </source>
</evidence>
<dbReference type="AlphaFoldDB" id="A0A4R4K8K4"/>
<evidence type="ECO:0000313" key="1">
    <source>
        <dbReference type="EMBL" id="TDB62529.1"/>
    </source>
</evidence>
<comment type="caution">
    <text evidence="1">The sequence shown here is derived from an EMBL/GenBank/DDBJ whole genome shotgun (WGS) entry which is preliminary data.</text>
</comment>
<dbReference type="RefSeq" id="WP_132352045.1">
    <property type="nucleotide sequence ID" value="NZ_CAWOJO010000002.1"/>
</dbReference>
<proteinExistence type="predicted"/>
<reference evidence="1 2" key="1">
    <citation type="journal article" date="2019" name="Int. J. Syst. Evol. Microbiol.">
        <title>Photorhabdus khanii subsp. guanajuatensis subsp. nov., isolated from Heterorhabditis atacamensis, and Photorhabdus luminescens subsp. mexicana subsp. nov., isolated from Heterorhabditis mexicana entomopathogenic nematodes.</title>
        <authorList>
            <person name="Machado R.A.R."/>
            <person name="Bruno P."/>
            <person name="Arce C.C.M."/>
            <person name="Liechti N."/>
            <person name="Kohler A."/>
            <person name="Bernal J."/>
            <person name="Bruggmann R."/>
            <person name="Turlings T.C.J."/>
        </authorList>
    </citation>
    <scope>NUCLEOTIDE SEQUENCE [LARGE SCALE GENOMIC DNA]</scope>
    <source>
        <strain evidence="1 2">MEX20-17</strain>
    </source>
</reference>
<sequence length="619" mass="71945">MPWEPNLFNRIIITIEANNQQEAKKVLHGSLLNQTDINKLFNTFFTQHPINQDIYLETLTLDLGEINLHNFNSIFPVRLNTALNKALSQYQINNQEKKTSLRQSTPQEITNKPSLLHVNNSINIEDFIHYLNKKNSAFNSIEIKTYHQNIDINVQQLVNQLAGIEDKWVLLLAKNCLSEPSLQRLLMLKQPTLLSSINHRLSERINRSQYFGEPVSPGQLILNALQYIQLNHTQEIPKLDVKVLSHLTTELDNGILNAASTIPLFRQIITRNIPLNNWLKQLWQTITVATFSKKHLSAKEYQYLSERFISNHMNKDILSEKLIVTNHDNVNTQENQYLPEYYFSNHTDKDILGKKSIITHHDNINTQEEQYLPEHFISDHADKDKSSKKLSVTHVDIKNVHRYKYSTSQKVISENHKILSTSNNSNITGNNANQLHNINKTHSEYALLPKQTLLYQINNAGILVLWPMLPALFNQFGLLDDKIFIHRQAQLSAINFLNCLIWENEEIQTEQNILNNVICGLTADEIIQLTPLEPEKKLIIDQWLNTIIRQLPGWKKLTRNDARQLFLQRPGELLISDQEIKITVEHQPFDVLLTDWPWPLNIAKLPWLDRPLKIDWKNI</sequence>
<protein>
    <submittedName>
        <fullName evidence="1">Uncharacterized protein</fullName>
    </submittedName>
</protein>
<dbReference type="EMBL" id="PUJY01000002">
    <property type="protein sequence ID" value="TDB62529.1"/>
    <property type="molecule type" value="Genomic_DNA"/>
</dbReference>
<dbReference type="Proteomes" id="UP000295598">
    <property type="component" value="Unassembled WGS sequence"/>
</dbReference>